<accession>A0A1G6SFJ7</accession>
<organism evidence="1 2">
    <name type="scientific">Algoriphagus faecimaris</name>
    <dbReference type="NCBI Taxonomy" id="686796"/>
    <lineage>
        <taxon>Bacteria</taxon>
        <taxon>Pseudomonadati</taxon>
        <taxon>Bacteroidota</taxon>
        <taxon>Cytophagia</taxon>
        <taxon>Cytophagales</taxon>
        <taxon>Cyclobacteriaceae</taxon>
        <taxon>Algoriphagus</taxon>
    </lineage>
</organism>
<name>A0A1G6SFJ7_9BACT</name>
<evidence type="ECO:0000313" key="1">
    <source>
        <dbReference type="EMBL" id="SDD14946.1"/>
    </source>
</evidence>
<keyword evidence="2" id="KW-1185">Reference proteome</keyword>
<proteinExistence type="predicted"/>
<dbReference type="EMBL" id="FNAC01000016">
    <property type="protein sequence ID" value="SDD14946.1"/>
    <property type="molecule type" value="Genomic_DNA"/>
</dbReference>
<dbReference type="RefSeq" id="WP_087939303.1">
    <property type="nucleotide sequence ID" value="NZ_FNAC01000016.1"/>
</dbReference>
<reference evidence="2" key="1">
    <citation type="submission" date="2016-10" db="EMBL/GenBank/DDBJ databases">
        <authorList>
            <person name="Varghese N."/>
            <person name="Submissions S."/>
        </authorList>
    </citation>
    <scope>NUCLEOTIDE SEQUENCE [LARGE SCALE GENOMIC DNA]</scope>
    <source>
        <strain evidence="2">DSM 23095</strain>
    </source>
</reference>
<dbReference type="AlphaFoldDB" id="A0A1G6SFJ7"/>
<evidence type="ECO:0000313" key="2">
    <source>
        <dbReference type="Proteomes" id="UP000199060"/>
    </source>
</evidence>
<dbReference type="OrthoDB" id="827081at2"/>
<protein>
    <submittedName>
        <fullName evidence="1">Uncharacterized protein</fullName>
    </submittedName>
</protein>
<gene>
    <name evidence="1" type="ORF">SAMN04488104_101680</name>
</gene>
<sequence length="106" mass="11186">MKKPLIQLVVGLCLCFVAMLGVDLGSGNGDFYSVQLVSEAGAQEQVYEACPGGDVSFVHPVTRTTVCGHGGVNGIVPHFDEYHYTECVDADSCCPISGFDDPISCP</sequence>
<dbReference type="STRING" id="686796.SAMN04488104_101680"/>
<dbReference type="Proteomes" id="UP000199060">
    <property type="component" value="Unassembled WGS sequence"/>
</dbReference>